<protein>
    <submittedName>
        <fullName evidence="1">Uncharacterized protein</fullName>
    </submittedName>
</protein>
<comment type="caution">
    <text evidence="1">The sequence shown here is derived from an EMBL/GenBank/DDBJ whole genome shotgun (WGS) entry which is preliminary data.</text>
</comment>
<accession>A0A6V8KNW3</accession>
<keyword evidence="2" id="KW-1185">Reference proteome</keyword>
<sequence>MQLLTGAAQGAEAGHCGEVLELLNAHDALRRVIGGVAWVIGNAFHGTACAAVAY</sequence>
<reference evidence="1 2" key="2">
    <citation type="submission" date="2020-03" db="EMBL/GenBank/DDBJ databases">
        <authorList>
            <person name="Ichikawa N."/>
            <person name="Kimura A."/>
            <person name="Kitahashi Y."/>
            <person name="Uohara A."/>
        </authorList>
    </citation>
    <scope>NUCLEOTIDE SEQUENCE [LARGE SCALE GENOMIC DNA]</scope>
    <source>
        <strain evidence="1 2">NBRC 108638</strain>
    </source>
</reference>
<gene>
    <name evidence="1" type="ORF">Prum_004950</name>
</gene>
<organism evidence="1 2">
    <name type="scientific">Phytohabitans rumicis</name>
    <dbReference type="NCBI Taxonomy" id="1076125"/>
    <lineage>
        <taxon>Bacteria</taxon>
        <taxon>Bacillati</taxon>
        <taxon>Actinomycetota</taxon>
        <taxon>Actinomycetes</taxon>
        <taxon>Micromonosporales</taxon>
        <taxon>Micromonosporaceae</taxon>
    </lineage>
</organism>
<name>A0A6V8KNW3_9ACTN</name>
<reference evidence="1 2" key="1">
    <citation type="submission" date="2020-03" db="EMBL/GenBank/DDBJ databases">
        <title>Whole genome shotgun sequence of Phytohabitans rumicis NBRC 108638.</title>
        <authorList>
            <person name="Komaki H."/>
            <person name="Tamura T."/>
        </authorList>
    </citation>
    <scope>NUCLEOTIDE SEQUENCE [LARGE SCALE GENOMIC DNA]</scope>
    <source>
        <strain evidence="1 2">NBRC 108638</strain>
    </source>
</reference>
<proteinExistence type="predicted"/>
<evidence type="ECO:0000313" key="2">
    <source>
        <dbReference type="Proteomes" id="UP000482960"/>
    </source>
</evidence>
<dbReference type="Proteomes" id="UP000482960">
    <property type="component" value="Unassembled WGS sequence"/>
</dbReference>
<evidence type="ECO:0000313" key="1">
    <source>
        <dbReference type="EMBL" id="GFJ86853.1"/>
    </source>
</evidence>
<dbReference type="AlphaFoldDB" id="A0A6V8KNW3"/>
<dbReference type="EMBL" id="BLPG01000001">
    <property type="protein sequence ID" value="GFJ86853.1"/>
    <property type="molecule type" value="Genomic_DNA"/>
</dbReference>